<dbReference type="InterPro" id="IPR037624">
    <property type="entry name" value="Nup133-like"/>
</dbReference>
<dbReference type="AlphaFoldDB" id="A0A3G2S683"/>
<organism evidence="10 11">
    <name type="scientific">Malassezia restricta (strain ATCC 96810 / NBRC 103918 / CBS 7877)</name>
    <name type="common">Seborrheic dermatitis infection agent</name>
    <dbReference type="NCBI Taxonomy" id="425264"/>
    <lineage>
        <taxon>Eukaryota</taxon>
        <taxon>Fungi</taxon>
        <taxon>Dikarya</taxon>
        <taxon>Basidiomycota</taxon>
        <taxon>Ustilaginomycotina</taxon>
        <taxon>Malasseziomycetes</taxon>
        <taxon>Malasseziales</taxon>
        <taxon>Malasseziaceae</taxon>
        <taxon>Malassezia</taxon>
    </lineage>
</organism>
<evidence type="ECO:0000256" key="3">
    <source>
        <dbReference type="ARBA" id="ARBA00022448"/>
    </source>
</evidence>
<evidence type="ECO:0000256" key="7">
    <source>
        <dbReference type="ARBA" id="ARBA00023242"/>
    </source>
</evidence>
<proteinExistence type="inferred from homology"/>
<evidence type="ECO:0000256" key="6">
    <source>
        <dbReference type="ARBA" id="ARBA00023010"/>
    </source>
</evidence>
<evidence type="ECO:0000256" key="4">
    <source>
        <dbReference type="ARBA" id="ARBA00022816"/>
    </source>
</evidence>
<evidence type="ECO:0000313" key="10">
    <source>
        <dbReference type="EMBL" id="AYO43651.1"/>
    </source>
</evidence>
<dbReference type="PANTHER" id="PTHR13405:SF11">
    <property type="entry name" value="NUCLEAR PORE COMPLEX PROTEIN NUP133"/>
    <property type="match status" value="1"/>
</dbReference>
<dbReference type="InterPro" id="IPR014908">
    <property type="entry name" value="Nucleoporin_Nup133/Nup155_N"/>
</dbReference>
<dbReference type="InterPro" id="IPR007187">
    <property type="entry name" value="Nucleoporin_Nup133/Nup155_C"/>
</dbReference>
<evidence type="ECO:0000259" key="9">
    <source>
        <dbReference type="Pfam" id="PF08801"/>
    </source>
</evidence>
<evidence type="ECO:0000313" key="11">
    <source>
        <dbReference type="Proteomes" id="UP000269793"/>
    </source>
</evidence>
<feature type="domain" description="Nucleoporin Nup133/Nup155-like N-terminal" evidence="9">
    <location>
        <begin position="42"/>
        <end position="258"/>
    </location>
</feature>
<reference evidence="10 11" key="1">
    <citation type="submission" date="2018-10" db="EMBL/GenBank/DDBJ databases">
        <title>Complete genome sequence of Malassezia restricta CBS 7877.</title>
        <authorList>
            <person name="Morand S.C."/>
            <person name="Bertignac M."/>
            <person name="Iltis A."/>
            <person name="Kolder I."/>
            <person name="Pirovano W."/>
            <person name="Jourdain R."/>
            <person name="Clavaud C."/>
        </authorList>
    </citation>
    <scope>NUCLEOTIDE SEQUENCE [LARGE SCALE GENOMIC DNA]</scope>
    <source>
        <strain evidence="10 11">CBS 7877</strain>
    </source>
</reference>
<comment type="subcellular location">
    <subcellularLocation>
        <location evidence="1">Nucleus envelope</location>
    </subcellularLocation>
</comment>
<feature type="domain" description="Nucleoporin Nup133/Nup155-like C-terminal" evidence="8">
    <location>
        <begin position="686"/>
        <end position="1131"/>
    </location>
</feature>
<name>A0A3G2S683_MALR7</name>
<keyword evidence="3" id="KW-0813">Transport</keyword>
<evidence type="ECO:0000256" key="5">
    <source>
        <dbReference type="ARBA" id="ARBA00022927"/>
    </source>
</evidence>
<dbReference type="GO" id="GO:0016973">
    <property type="term" value="P:poly(A)+ mRNA export from nucleus"/>
    <property type="evidence" value="ECO:0007669"/>
    <property type="project" value="TreeGrafter"/>
</dbReference>
<dbReference type="GO" id="GO:0031080">
    <property type="term" value="C:nuclear pore outer ring"/>
    <property type="evidence" value="ECO:0007669"/>
    <property type="project" value="TreeGrafter"/>
</dbReference>
<keyword evidence="5" id="KW-0653">Protein transport</keyword>
<evidence type="ECO:0000256" key="2">
    <source>
        <dbReference type="ARBA" id="ARBA00005569"/>
    </source>
</evidence>
<dbReference type="PANTHER" id="PTHR13405">
    <property type="entry name" value="NUCLEAR PORE COMPLEX PROTEIN NUP133"/>
    <property type="match status" value="1"/>
</dbReference>
<dbReference type="EMBL" id="CP033152">
    <property type="protein sequence ID" value="AYO43651.1"/>
    <property type="molecule type" value="Genomic_DNA"/>
</dbReference>
<gene>
    <name evidence="10" type="primary">nup132</name>
    <name evidence="10" type="ORF">DNF11_2701</name>
</gene>
<dbReference type="VEuPathDB" id="FungiDB:DNF11_2701"/>
<dbReference type="GO" id="GO:0006606">
    <property type="term" value="P:protein import into nucleus"/>
    <property type="evidence" value="ECO:0007669"/>
    <property type="project" value="TreeGrafter"/>
</dbReference>
<dbReference type="Pfam" id="PF03177">
    <property type="entry name" value="Nucleoporin_C"/>
    <property type="match status" value="1"/>
</dbReference>
<dbReference type="Gene3D" id="2.130.10.10">
    <property type="entry name" value="YVTN repeat-like/Quinoprotein amine dehydrogenase"/>
    <property type="match status" value="1"/>
</dbReference>
<dbReference type="GO" id="GO:0017056">
    <property type="term" value="F:structural constituent of nuclear pore"/>
    <property type="evidence" value="ECO:0007669"/>
    <property type="project" value="InterPro"/>
</dbReference>
<keyword evidence="6" id="KW-0811">Translocation</keyword>
<evidence type="ECO:0000259" key="8">
    <source>
        <dbReference type="Pfam" id="PF03177"/>
    </source>
</evidence>
<comment type="similarity">
    <text evidence="2">Belongs to the nucleoporin Nup133 family.</text>
</comment>
<dbReference type="InterPro" id="IPR015943">
    <property type="entry name" value="WD40/YVTN_repeat-like_dom_sf"/>
</dbReference>
<dbReference type="Proteomes" id="UP000269793">
    <property type="component" value="Chromosome V"/>
</dbReference>
<keyword evidence="11" id="KW-1185">Reference proteome</keyword>
<keyword evidence="4" id="KW-0509">mRNA transport</keyword>
<dbReference type="OrthoDB" id="103454at2759"/>
<dbReference type="STRING" id="425264.A0A3G2S683"/>
<sequence>MTTTRSSTDGDPGAMASSMHAYAGSRESVVLLNDSFFQVRQHVPSLAPAVVEALQTDMYAAPSTGGVDRDTEYAYCATAERCFVWLTTSACPTCYTFPVPPTNRPPHCLLLPRPLNASAEPALLLCTADGQLAFWNAVSDAFTTTSSVPGVRLPLHAGEDVSAAARIDGSQVIVGTTHARLFAVRVHMQRGEHHMAPALLSESRGLLARWFGGGSSAMRAEYAITSLAVGTPDDDMCCLVLAISTRTVQVWRVPLTAGAGAGAAPRLVHADTSVHRSLASQVLYARGQRFSAAEAMRMEMMDAAFVPGEDAFVVLYMDRSAPSMPSYGLALLDVASDAPLAPRRIWPLRFEAAEDPRPAARPRVLVAEAQPSVAFVSFAHAVVVQLLCDPCGSEESLRLRHGSDRILGACVRVSGQRAQWTALTSKSGTWHVELDVLHAQQQALDEQPASPHALDAQTRRLQERLESAVWFDDPAHPLQLDALPAHLDIEVLEHCVVRISTDVLTSSLRCMPPTVDLRTQLAQRIACALRLRDVLGHNGYLAQLSTRVRAHLRADAALLAGASDLWRLYDAGSHATVLAAAIERVLGPGSERAFFEQALPHVLEVLEALHAQLDASNAIVCTRLVLALLLGASRFRSEHGATYQLPPTPSTPTWVPWYASPVCIRLLEALFDATRSRLEQNDASVAELRTQLCALAEQALMAYEAREACTLDDAEAHAAAHAAFAHARPALLRPLLAIGRADRAFALAEHHRDFHTLVELCFADAHEEKEDAKRIKLMQAPPPAAVVRVEAYLDTYGMDFANELYQHYIRHGALRRLMEPQPQHAALVSAFLDAHPQYGRLAWVHDTALGAYDHARHTLRSTADAERLDVEAKQRMLSLGKLMHLATLPRMDDALAPAQQAALEAWDDALDLGHIQHRLHQRWSDAAWIDAQTPPEAQAEAIASAVAPLLSERPALRMLFVSLARDVMAGLVVGGEDMMDLLTLTDRSFAAPPEAPLTDLAIAAQVFVRLDTPTPARREAALASLWRRLFLMDDWEALSDTTSMTDDQVLHNVQSTVAFHTLQSVLADASTASTLMAPESVCALPPPSVSLLVERLQGLPDAHIEAIHAALQDEHEALVHIVRHTKLSAYFAHILSVRDDIVAEDEALMPGASDMVL</sequence>
<dbReference type="Pfam" id="PF08801">
    <property type="entry name" value="Nucleoporin_N"/>
    <property type="match status" value="1"/>
</dbReference>
<evidence type="ECO:0000256" key="1">
    <source>
        <dbReference type="ARBA" id="ARBA00004259"/>
    </source>
</evidence>
<accession>A0A3G2S683</accession>
<dbReference type="GO" id="GO:0000972">
    <property type="term" value="P:transcription-dependent tethering of RNA polymerase II gene DNA at nuclear periphery"/>
    <property type="evidence" value="ECO:0007669"/>
    <property type="project" value="TreeGrafter"/>
</dbReference>
<protein>
    <submittedName>
        <fullName evidence="10">Nucleoporin nup132</fullName>
    </submittedName>
</protein>
<keyword evidence="7" id="KW-0539">Nucleus</keyword>
<dbReference type="Gene3D" id="1.20.58.1380">
    <property type="match status" value="1"/>
</dbReference>
<dbReference type="SUPFAM" id="SSF117289">
    <property type="entry name" value="Nucleoporin domain"/>
    <property type="match status" value="1"/>
</dbReference>